<accession>A0A6J4VBK9</accession>
<dbReference type="EMBL" id="CADCWF010000288">
    <property type="protein sequence ID" value="CAA9574815.1"/>
    <property type="molecule type" value="Genomic_DNA"/>
</dbReference>
<dbReference type="AlphaFoldDB" id="A0A6J4VBK9"/>
<feature type="non-terminal residue" evidence="1">
    <location>
        <position position="153"/>
    </location>
</feature>
<proteinExistence type="predicted"/>
<sequence>MYGFVARTHLGPHGFERIELRCLRMDCTAVAYQPRPVDGLEARFGPRGSSRHAWWRGGKGIVELGVRLPVPISPMPLATYLPRQPLVLIGPTPRIRPVAEPRLRARPPWRMSMLSVRQTEVFPGPSLWAPVPAVRLVVDTGALAGGASRALPG</sequence>
<organism evidence="1">
    <name type="scientific">uncultured Thermomicrobiales bacterium</name>
    <dbReference type="NCBI Taxonomy" id="1645740"/>
    <lineage>
        <taxon>Bacteria</taxon>
        <taxon>Pseudomonadati</taxon>
        <taxon>Thermomicrobiota</taxon>
        <taxon>Thermomicrobia</taxon>
        <taxon>Thermomicrobiales</taxon>
        <taxon>environmental samples</taxon>
    </lineage>
</organism>
<reference evidence="1" key="1">
    <citation type="submission" date="2020-02" db="EMBL/GenBank/DDBJ databases">
        <authorList>
            <person name="Meier V. D."/>
        </authorList>
    </citation>
    <scope>NUCLEOTIDE SEQUENCE</scope>
    <source>
        <strain evidence="1">AVDCRST_MAG59</strain>
    </source>
</reference>
<name>A0A6J4VBK9_9BACT</name>
<gene>
    <name evidence="1" type="ORF">AVDCRST_MAG59-3955</name>
</gene>
<evidence type="ECO:0000313" key="1">
    <source>
        <dbReference type="EMBL" id="CAA9574815.1"/>
    </source>
</evidence>
<protein>
    <submittedName>
        <fullName evidence="1">Uncharacterized protein</fullName>
    </submittedName>
</protein>